<evidence type="ECO:0000259" key="10">
    <source>
        <dbReference type="PROSITE" id="PS50222"/>
    </source>
</evidence>
<dbReference type="Gene3D" id="3.40.50.300">
    <property type="entry name" value="P-loop containing nucleotide triphosphate hydrolases"/>
    <property type="match status" value="1"/>
</dbReference>
<comment type="subcellular location">
    <subcellularLocation>
        <location evidence="1">Membrane</location>
        <topology evidence="1">Multi-pass membrane protein</topology>
    </subcellularLocation>
</comment>
<dbReference type="PROSITE" id="PS50893">
    <property type="entry name" value="ABC_TRANSPORTER_2"/>
    <property type="match status" value="1"/>
</dbReference>
<dbReference type="SUPFAM" id="SSF47473">
    <property type="entry name" value="EF-hand"/>
    <property type="match status" value="1"/>
</dbReference>
<evidence type="ECO:0000256" key="9">
    <source>
        <dbReference type="SAM" id="Phobius"/>
    </source>
</evidence>
<evidence type="ECO:0000256" key="5">
    <source>
        <dbReference type="ARBA" id="ARBA00022837"/>
    </source>
</evidence>
<dbReference type="PROSITE" id="PS50222">
    <property type="entry name" value="EF_HAND_2"/>
    <property type="match status" value="1"/>
</dbReference>
<gene>
    <name evidence="12" type="ORF">SCF082_LOCUS5473</name>
</gene>
<evidence type="ECO:0000256" key="3">
    <source>
        <dbReference type="ARBA" id="ARBA00022692"/>
    </source>
</evidence>
<keyword evidence="13" id="KW-1185">Reference proteome</keyword>
<dbReference type="InterPro" id="IPR003593">
    <property type="entry name" value="AAA+_ATPase"/>
</dbReference>
<dbReference type="SMART" id="SM00382">
    <property type="entry name" value="AAA"/>
    <property type="match status" value="1"/>
</dbReference>
<evidence type="ECO:0000256" key="4">
    <source>
        <dbReference type="ARBA" id="ARBA00022741"/>
    </source>
</evidence>
<evidence type="ECO:0000256" key="7">
    <source>
        <dbReference type="ARBA" id="ARBA00022989"/>
    </source>
</evidence>
<dbReference type="SUPFAM" id="SSF52540">
    <property type="entry name" value="P-loop containing nucleoside triphosphate hydrolases"/>
    <property type="match status" value="1"/>
</dbReference>
<dbReference type="PROSITE" id="PS00018">
    <property type="entry name" value="EF_HAND_1"/>
    <property type="match status" value="1"/>
</dbReference>
<feature type="domain" description="ABC transporter" evidence="11">
    <location>
        <begin position="59"/>
        <end position="334"/>
    </location>
</feature>
<dbReference type="Proteomes" id="UP001642464">
    <property type="component" value="Unassembled WGS sequence"/>
</dbReference>
<dbReference type="InterPro" id="IPR043926">
    <property type="entry name" value="ABCG_dom"/>
</dbReference>
<keyword evidence="5" id="KW-0106">Calcium</keyword>
<feature type="transmembrane region" description="Helical" evidence="9">
    <location>
        <begin position="568"/>
        <end position="587"/>
    </location>
</feature>
<comment type="caution">
    <text evidence="12">The sequence shown here is derived from an EMBL/GenBank/DDBJ whole genome shotgun (WGS) entry which is preliminary data.</text>
</comment>
<dbReference type="InterPro" id="IPR011992">
    <property type="entry name" value="EF-hand-dom_pair"/>
</dbReference>
<dbReference type="InterPro" id="IPR003439">
    <property type="entry name" value="ABC_transporter-like_ATP-bd"/>
</dbReference>
<feature type="transmembrane region" description="Helical" evidence="9">
    <location>
        <begin position="753"/>
        <end position="776"/>
    </location>
</feature>
<evidence type="ECO:0000256" key="6">
    <source>
        <dbReference type="ARBA" id="ARBA00022840"/>
    </source>
</evidence>
<dbReference type="InterPro" id="IPR050352">
    <property type="entry name" value="ABCG_transporters"/>
</dbReference>
<name>A0ABP0I9I7_9DINO</name>
<keyword evidence="6" id="KW-0067">ATP-binding</keyword>
<dbReference type="PANTHER" id="PTHR48041">
    <property type="entry name" value="ABC TRANSPORTER G FAMILY MEMBER 28"/>
    <property type="match status" value="1"/>
</dbReference>
<keyword evidence="2" id="KW-0813">Transport</keyword>
<feature type="transmembrane region" description="Helical" evidence="9">
    <location>
        <begin position="608"/>
        <end position="632"/>
    </location>
</feature>
<feature type="domain" description="EF-hand" evidence="10">
    <location>
        <begin position="392"/>
        <end position="427"/>
    </location>
</feature>
<accession>A0ABP0I9I7</accession>
<keyword evidence="3 9" id="KW-0812">Transmembrane</keyword>
<reference evidence="12 13" key="1">
    <citation type="submission" date="2024-02" db="EMBL/GenBank/DDBJ databases">
        <authorList>
            <person name="Chen Y."/>
            <person name="Shah S."/>
            <person name="Dougan E. K."/>
            <person name="Thang M."/>
            <person name="Chan C."/>
        </authorList>
    </citation>
    <scope>NUCLEOTIDE SEQUENCE [LARGE SCALE GENOMIC DNA]</scope>
</reference>
<evidence type="ECO:0000256" key="8">
    <source>
        <dbReference type="ARBA" id="ARBA00023136"/>
    </source>
</evidence>
<proteinExistence type="predicted"/>
<dbReference type="Pfam" id="PF00005">
    <property type="entry name" value="ABC_tran"/>
    <property type="match status" value="1"/>
</dbReference>
<evidence type="ECO:0000313" key="12">
    <source>
        <dbReference type="EMBL" id="CAK8998073.1"/>
    </source>
</evidence>
<dbReference type="InterPro" id="IPR017871">
    <property type="entry name" value="ABC_transporter-like_CS"/>
</dbReference>
<dbReference type="InterPro" id="IPR027417">
    <property type="entry name" value="P-loop_NTPase"/>
</dbReference>
<evidence type="ECO:0000259" key="11">
    <source>
        <dbReference type="PROSITE" id="PS50893"/>
    </source>
</evidence>
<keyword evidence="7 9" id="KW-1133">Transmembrane helix</keyword>
<dbReference type="Gene3D" id="1.10.238.10">
    <property type="entry name" value="EF-hand"/>
    <property type="match status" value="1"/>
</dbReference>
<feature type="transmembrane region" description="Helical" evidence="9">
    <location>
        <begin position="672"/>
        <end position="689"/>
    </location>
</feature>
<evidence type="ECO:0000256" key="1">
    <source>
        <dbReference type="ARBA" id="ARBA00004141"/>
    </source>
</evidence>
<organism evidence="12 13">
    <name type="scientific">Durusdinium trenchii</name>
    <dbReference type="NCBI Taxonomy" id="1381693"/>
    <lineage>
        <taxon>Eukaryota</taxon>
        <taxon>Sar</taxon>
        <taxon>Alveolata</taxon>
        <taxon>Dinophyceae</taxon>
        <taxon>Suessiales</taxon>
        <taxon>Symbiodiniaceae</taxon>
        <taxon>Durusdinium</taxon>
    </lineage>
</organism>
<dbReference type="Pfam" id="PF19055">
    <property type="entry name" value="ABC2_membrane_7"/>
    <property type="match status" value="2"/>
</dbReference>
<protein>
    <submittedName>
        <fullName evidence="12">ABC transporter G family member 24 (ABC transporter ABCG.24) (AtABCG24) (Probable white-brown complex homolog protein 25) (AtWBC25)</fullName>
    </submittedName>
</protein>
<keyword evidence="8 9" id="KW-0472">Membrane</keyword>
<dbReference type="PANTHER" id="PTHR48041:SF91">
    <property type="entry name" value="ABC TRANSPORTER G FAMILY MEMBER 28"/>
    <property type="match status" value="1"/>
</dbReference>
<evidence type="ECO:0000256" key="2">
    <source>
        <dbReference type="ARBA" id="ARBA00022448"/>
    </source>
</evidence>
<keyword evidence="4" id="KW-0547">Nucleotide-binding</keyword>
<evidence type="ECO:0000313" key="13">
    <source>
        <dbReference type="Proteomes" id="UP001642464"/>
    </source>
</evidence>
<dbReference type="InterPro" id="IPR002048">
    <property type="entry name" value="EF_hand_dom"/>
</dbReference>
<dbReference type="InterPro" id="IPR018247">
    <property type="entry name" value="EF_Hand_1_Ca_BS"/>
</dbReference>
<dbReference type="EMBL" id="CAXAMM010002980">
    <property type="protein sequence ID" value="CAK8998073.1"/>
    <property type="molecule type" value="Genomic_DNA"/>
</dbReference>
<sequence>MVSPPRYWRRLQAKRALRSAVITSAESFGVSIAKRFLPSVAVDAYRFRGMSRKQVPVSIQFQELGLLLADGRSVLDGVSGSFLPGRMVAIMGPSGAGKTTFMNVLCGKENLMENGKALQCPLQNFGSGKSYMGLSEEDLPNQWATYGEMTGQVTFNDGQLDLPTMKQGMGFVPQDDIVHEQLTVRENIFFSAKLRNPYDAPDALLEEVVEDVLNVMQMTHIQGSVVGGVEERGISGGQRKRVNIGLELAARPTVLYLDEPTSGLDSTSSLQVINSLSKMARLDMTIAMVIHQPRYPLFSLFDDVLLLGPGGRTVYLGPSQGAKGYFTSLGFEMPDSENPADWLMDVLSGVVPNDQLSDFRPAMLFDIWKSKKDSINRDQVRRSLTALEDSAVLVNAIEEEWAKIDKDSSGSMDAKELSLLLQTCGEKQPHPEAVSEMLRQISGGKDFATKQDMVTFVHRLRTSDPTSAGGGGGTGMAAPAAVEETQRLLTRQPGEAPTEGRPLPRFTLPRPGFCQQCGIVLQRRFAMFMRETWRRMVDLGLVFLCSSGIGVMHRGGNGANSLDLPGNLHMFFIGLALLSAVSSLKVFGENRPMFWRESANGISVGAFFTARALGNVFDVLLLGSTYVLIYFILTRPPVPYMDYFIPGLLVAFAAASWGYLISAVIQPHNATTATVMFVLVGCGILGNPYRTTDLMDGGAKEILLSLSLNRWALPMCLSATIESAQSESLCIDVNVLLAHQVYHNEMSHGKYTLWNQGVLALSCTTLVVTLLAFLGLKFTNRSKQV</sequence>
<feature type="transmembrane region" description="Helical" evidence="9">
    <location>
        <begin position="644"/>
        <end position="665"/>
    </location>
</feature>
<dbReference type="PROSITE" id="PS00211">
    <property type="entry name" value="ABC_TRANSPORTER_1"/>
    <property type="match status" value="1"/>
</dbReference>